<accession>A0ABY8QFG1</accession>
<organism evidence="2 3">
    <name type="scientific">Tropicibacter oceani</name>
    <dbReference type="NCBI Taxonomy" id="3058420"/>
    <lineage>
        <taxon>Bacteria</taxon>
        <taxon>Pseudomonadati</taxon>
        <taxon>Pseudomonadota</taxon>
        <taxon>Alphaproteobacteria</taxon>
        <taxon>Rhodobacterales</taxon>
        <taxon>Roseobacteraceae</taxon>
        <taxon>Tropicibacter</taxon>
    </lineage>
</organism>
<evidence type="ECO:0000313" key="3">
    <source>
        <dbReference type="Proteomes" id="UP001241605"/>
    </source>
</evidence>
<feature type="transmembrane region" description="Helical" evidence="1">
    <location>
        <begin position="48"/>
        <end position="67"/>
    </location>
</feature>
<keyword evidence="3" id="KW-1185">Reference proteome</keyword>
<sequence length="69" mass="6886">MSVTEAIAPGKAKSKGVLSGDKGVLIVVALFVALVAVLTATFGLPGLAMSALATVPFIYATLILITVGK</sequence>
<evidence type="ECO:0000256" key="1">
    <source>
        <dbReference type="SAM" id="Phobius"/>
    </source>
</evidence>
<evidence type="ECO:0000313" key="2">
    <source>
        <dbReference type="EMBL" id="WGW03341.1"/>
    </source>
</evidence>
<dbReference type="RefSeq" id="WP_282299977.1">
    <property type="nucleotide sequence ID" value="NZ_CP124616.1"/>
</dbReference>
<keyword evidence="1" id="KW-1133">Transmembrane helix</keyword>
<proteinExistence type="predicted"/>
<feature type="transmembrane region" description="Helical" evidence="1">
    <location>
        <begin position="23"/>
        <end position="42"/>
    </location>
</feature>
<keyword evidence="1" id="KW-0812">Transmembrane</keyword>
<name>A0ABY8QFG1_9RHOB</name>
<dbReference type="EMBL" id="CP124616">
    <property type="protein sequence ID" value="WGW03341.1"/>
    <property type="molecule type" value="Genomic_DNA"/>
</dbReference>
<dbReference type="Proteomes" id="UP001241605">
    <property type="component" value="Chromosome"/>
</dbReference>
<reference evidence="2 3" key="1">
    <citation type="submission" date="2023-05" db="EMBL/GenBank/DDBJ databases">
        <title>YMD87, complete Genome.</title>
        <authorList>
            <person name="Zhang J."/>
            <person name="Xu X."/>
        </authorList>
    </citation>
    <scope>NUCLEOTIDE SEQUENCE [LARGE SCALE GENOMIC DNA]</scope>
    <source>
        <strain evidence="2 3">YMD87</strain>
    </source>
</reference>
<keyword evidence="1" id="KW-0472">Membrane</keyword>
<protein>
    <submittedName>
        <fullName evidence="2">Uncharacterized protein</fullName>
    </submittedName>
</protein>
<gene>
    <name evidence="2" type="ORF">QF118_15625</name>
</gene>